<sequence>MKDTWGTAKSVGVVAALLATATAVVAGVHDAHRTQVHEDGRAWAAAYYPKVRAEVAAEERQRREREQRAQEERRSRPGCGSGLPQPGCPDAGGPLFTKLRAYRLTPCSQVAGREHPGWYEEDWRRGCEEGRRARR</sequence>
<dbReference type="EMBL" id="BAAARK010000016">
    <property type="protein sequence ID" value="GAA2671986.1"/>
    <property type="molecule type" value="Genomic_DNA"/>
</dbReference>
<reference evidence="4" key="1">
    <citation type="journal article" date="2019" name="Int. J. Syst. Evol. Microbiol.">
        <title>The Global Catalogue of Microorganisms (GCM) 10K type strain sequencing project: providing services to taxonomists for standard genome sequencing and annotation.</title>
        <authorList>
            <consortium name="The Broad Institute Genomics Platform"/>
            <consortium name="The Broad Institute Genome Sequencing Center for Infectious Disease"/>
            <person name="Wu L."/>
            <person name="Ma J."/>
        </authorList>
    </citation>
    <scope>NUCLEOTIDE SEQUENCE [LARGE SCALE GENOMIC DNA]</scope>
    <source>
        <strain evidence="4">JCM 16374</strain>
    </source>
</reference>
<evidence type="ECO:0000256" key="1">
    <source>
        <dbReference type="SAM" id="MobiDB-lite"/>
    </source>
</evidence>
<feature type="compositionally biased region" description="Basic and acidic residues" evidence="1">
    <location>
        <begin position="57"/>
        <end position="75"/>
    </location>
</feature>
<gene>
    <name evidence="3" type="ORF">GCM10009864_47980</name>
</gene>
<comment type="caution">
    <text evidence="3">The sequence shown here is derived from an EMBL/GenBank/DDBJ whole genome shotgun (WGS) entry which is preliminary data.</text>
</comment>
<organism evidence="3 4">
    <name type="scientific">Streptomyces lunalinharesii</name>
    <dbReference type="NCBI Taxonomy" id="333384"/>
    <lineage>
        <taxon>Bacteria</taxon>
        <taxon>Bacillati</taxon>
        <taxon>Actinomycetota</taxon>
        <taxon>Actinomycetes</taxon>
        <taxon>Kitasatosporales</taxon>
        <taxon>Streptomycetaceae</taxon>
        <taxon>Streptomyces</taxon>
    </lineage>
</organism>
<evidence type="ECO:0000256" key="2">
    <source>
        <dbReference type="SAM" id="SignalP"/>
    </source>
</evidence>
<evidence type="ECO:0000313" key="3">
    <source>
        <dbReference type="EMBL" id="GAA2671986.1"/>
    </source>
</evidence>
<evidence type="ECO:0000313" key="4">
    <source>
        <dbReference type="Proteomes" id="UP001500994"/>
    </source>
</evidence>
<feature type="chain" id="PRO_5045510335" evidence="2">
    <location>
        <begin position="27"/>
        <end position="135"/>
    </location>
</feature>
<name>A0ABP6ETI7_9ACTN</name>
<accession>A0ABP6ETI7</accession>
<dbReference type="RefSeq" id="WP_344579408.1">
    <property type="nucleotide sequence ID" value="NZ_BAAARK010000016.1"/>
</dbReference>
<feature type="region of interest" description="Disordered" evidence="1">
    <location>
        <begin position="57"/>
        <end position="92"/>
    </location>
</feature>
<feature type="signal peptide" evidence="2">
    <location>
        <begin position="1"/>
        <end position="26"/>
    </location>
</feature>
<proteinExistence type="predicted"/>
<keyword evidence="4" id="KW-1185">Reference proteome</keyword>
<keyword evidence="2" id="KW-0732">Signal</keyword>
<dbReference type="Proteomes" id="UP001500994">
    <property type="component" value="Unassembled WGS sequence"/>
</dbReference>
<protein>
    <submittedName>
        <fullName evidence="3">Uncharacterized protein</fullName>
    </submittedName>
</protein>